<keyword evidence="10" id="KW-0261">Viral envelope protein</keyword>
<accession>A0A0A7RM30</accession>
<keyword evidence="6 17" id="KW-0812">Transmembrane</keyword>
<dbReference type="GO" id="GO:0019031">
    <property type="term" value="C:viral envelope"/>
    <property type="evidence" value="ECO:0007669"/>
    <property type="project" value="UniProtKB-KW"/>
</dbReference>
<dbReference type="InterPro" id="IPR035305">
    <property type="entry name" value="Herpes_glycoH_C"/>
</dbReference>
<keyword evidence="8" id="KW-0946">Virion</keyword>
<dbReference type="GO" id="GO:0046718">
    <property type="term" value="P:symbiont entry into host cell"/>
    <property type="evidence" value="ECO:0007669"/>
    <property type="project" value="UniProtKB-KW"/>
</dbReference>
<reference evidence="19 20" key="3">
    <citation type="journal article" date="2015" name="Genome Announc.">
        <title>Complete Genome Sequence of the Human Herpesvirus 6A Strain AJ from Africa Resembles Strain GS from North America.</title>
        <authorList>
            <person name="Tweedy J."/>
            <person name="Spyrou M.A."/>
            <person name="Donaldson C.D."/>
            <person name="Depledge D."/>
            <person name="Breuer J."/>
            <person name="Gompels U.A."/>
        </authorList>
    </citation>
    <scope>NUCLEOTIDE SEQUENCE [LARGE SCALE GENOMIC DNA]</scope>
    <source>
        <strain evidence="19">AJ</strain>
    </source>
</reference>
<evidence type="ECO:0000256" key="3">
    <source>
        <dbReference type="ARBA" id="ARBA00022511"/>
    </source>
</evidence>
<keyword evidence="15" id="KW-0325">Glycoprotein</keyword>
<feature type="domain" description="Herpesvirus glycoprotein H C-terminal" evidence="18">
    <location>
        <begin position="522"/>
        <end position="659"/>
    </location>
</feature>
<evidence type="ECO:0000256" key="10">
    <source>
        <dbReference type="ARBA" id="ARBA00022879"/>
    </source>
</evidence>
<keyword evidence="5" id="KW-1162">Viral penetration into host cytoplasm</keyword>
<evidence type="ECO:0000256" key="6">
    <source>
        <dbReference type="ARBA" id="ARBA00022692"/>
    </source>
</evidence>
<evidence type="ECO:0000256" key="4">
    <source>
        <dbReference type="ARBA" id="ARBA00022521"/>
    </source>
</evidence>
<dbReference type="Proteomes" id="UP000142548">
    <property type="component" value="Genome"/>
</dbReference>
<name>A0A0A7RM30_9BETA</name>
<protein>
    <submittedName>
        <fullName evidence="19">U48 protein</fullName>
    </submittedName>
</protein>
<evidence type="ECO:0000256" key="13">
    <source>
        <dbReference type="ARBA" id="ARBA00023046"/>
    </source>
</evidence>
<keyword evidence="11" id="KW-0730">Sialic acid</keyword>
<keyword evidence="3" id="KW-1032">Host cell membrane</keyword>
<keyword evidence="2" id="KW-1168">Fusion of virus membrane with host membrane</keyword>
<dbReference type="InterPro" id="IPR003493">
    <property type="entry name" value="Herpes_gH"/>
</dbReference>
<keyword evidence="14 17" id="KW-0472">Membrane</keyword>
<dbReference type="GO" id="GO:0019064">
    <property type="term" value="P:fusion of virus membrane with host plasma membrane"/>
    <property type="evidence" value="ECO:0007669"/>
    <property type="project" value="UniProtKB-KW"/>
</dbReference>
<comment type="subcellular location">
    <subcellularLocation>
        <location evidence="1">Virion membrane</location>
        <topology evidence="1">Single-pass type I membrane protein</topology>
    </subcellularLocation>
</comment>
<evidence type="ECO:0000256" key="7">
    <source>
        <dbReference type="ARBA" id="ARBA00022729"/>
    </source>
</evidence>
<keyword evidence="7" id="KW-0732">Signal</keyword>
<evidence type="ECO:0000256" key="17">
    <source>
        <dbReference type="SAM" id="Phobius"/>
    </source>
</evidence>
<dbReference type="HAMAP" id="MF_04033">
    <property type="entry name" value="HSV_GH"/>
    <property type="match status" value="1"/>
</dbReference>
<evidence type="ECO:0000256" key="12">
    <source>
        <dbReference type="ARBA" id="ARBA00022989"/>
    </source>
</evidence>
<evidence type="ECO:0000256" key="16">
    <source>
        <dbReference type="ARBA" id="ARBA00023296"/>
    </source>
</evidence>
<evidence type="ECO:0000259" key="18">
    <source>
        <dbReference type="Pfam" id="PF17488"/>
    </source>
</evidence>
<reference evidence="19 20" key="1">
    <citation type="journal article" date="1993" name="J. Virol.">
        <title>Identification of a lytic-phase origin of DNA replication in human herpesvirus 6B strain Z29.</title>
        <authorList>
            <person name="Dewhurst S."/>
            <person name="Dollard S.C."/>
            <person name="Pellett P.E."/>
            <person name="Dambaugh T.R."/>
        </authorList>
    </citation>
    <scope>NUCLEOTIDE SEQUENCE [LARGE SCALE GENOMIC DNA]</scope>
    <source>
        <strain evidence="19">AJ</strain>
    </source>
</reference>
<evidence type="ECO:0000256" key="2">
    <source>
        <dbReference type="ARBA" id="ARBA00022506"/>
    </source>
</evidence>
<keyword evidence="12 17" id="KW-1133">Transmembrane helix</keyword>
<keyword evidence="9" id="KW-1043">Host membrane</keyword>
<dbReference type="Pfam" id="PF17488">
    <property type="entry name" value="Herpes_glycoH_C"/>
    <property type="match status" value="1"/>
</dbReference>
<keyword evidence="4" id="KW-1169">Fusion of virus membrane with host cell membrane</keyword>
<evidence type="ECO:0000313" key="20">
    <source>
        <dbReference type="Proteomes" id="UP000142548"/>
    </source>
</evidence>
<reference evidence="19 20" key="2">
    <citation type="journal article" date="2002" name="J. Virol. Methods">
        <title>Characterisation of a human herpesvirus 6 variant A 'amplicon' and replication modulation by U94-Rep 'latency gene'.</title>
        <authorList>
            <person name="Turner S."/>
            <person name="DiLuca D."/>
            <person name="Gompels U."/>
        </authorList>
    </citation>
    <scope>NUCLEOTIDE SEQUENCE [LARGE SCALE GENOMIC DNA]</scope>
    <source>
        <strain evidence="19">AJ</strain>
    </source>
</reference>
<dbReference type="Pfam" id="PF02489">
    <property type="entry name" value="Herpes_glycop_H"/>
    <property type="match status" value="1"/>
</dbReference>
<keyword evidence="13" id="KW-1039">Host endosome</keyword>
<proteinExistence type="inferred from homology"/>
<evidence type="ECO:0000256" key="5">
    <source>
        <dbReference type="ARBA" id="ARBA00022595"/>
    </source>
</evidence>
<gene>
    <name evidence="19" type="primary">U48</name>
</gene>
<evidence type="ECO:0000256" key="9">
    <source>
        <dbReference type="ARBA" id="ARBA00022870"/>
    </source>
</evidence>
<feature type="transmembrane region" description="Helical" evidence="17">
    <location>
        <begin position="668"/>
        <end position="691"/>
    </location>
</feature>
<dbReference type="InterPro" id="IPR038172">
    <property type="entry name" value="Herpes_glycoH_C_sf"/>
</dbReference>
<dbReference type="EMBL" id="KP257584">
    <property type="protein sequence ID" value="AJA36262.1"/>
    <property type="molecule type" value="Genomic_DNA"/>
</dbReference>
<dbReference type="GO" id="GO:0055036">
    <property type="term" value="C:virion membrane"/>
    <property type="evidence" value="ECO:0007669"/>
    <property type="project" value="UniProtKB-SubCell"/>
</dbReference>
<evidence type="ECO:0000256" key="1">
    <source>
        <dbReference type="ARBA" id="ARBA00004563"/>
    </source>
</evidence>
<organism evidence="19 20">
    <name type="scientific">Human betaherpesvirus 6A</name>
    <dbReference type="NCBI Taxonomy" id="32603"/>
    <lineage>
        <taxon>Viruses</taxon>
        <taxon>Duplodnaviria</taxon>
        <taxon>Heunggongvirae</taxon>
        <taxon>Peploviricota</taxon>
        <taxon>Herviviricetes</taxon>
        <taxon>Herpesvirales</taxon>
        <taxon>Orthoherpesviridae</taxon>
        <taxon>Betaherpesvirinae</taxon>
        <taxon>Roseolovirus</taxon>
        <taxon>Roseolovirus humanbeta6a</taxon>
    </lineage>
</organism>
<evidence type="ECO:0000256" key="8">
    <source>
        <dbReference type="ARBA" id="ARBA00022844"/>
    </source>
</evidence>
<keyword evidence="16" id="KW-1160">Virus entry into host cell</keyword>
<evidence type="ECO:0000256" key="14">
    <source>
        <dbReference type="ARBA" id="ARBA00023136"/>
    </source>
</evidence>
<evidence type="ECO:0000256" key="11">
    <source>
        <dbReference type="ARBA" id="ARBA00022981"/>
    </source>
</evidence>
<evidence type="ECO:0000313" key="19">
    <source>
        <dbReference type="EMBL" id="AJA36262.1"/>
    </source>
</evidence>
<evidence type="ECO:0000256" key="15">
    <source>
        <dbReference type="ARBA" id="ARBA00023180"/>
    </source>
</evidence>
<dbReference type="Gene3D" id="2.60.40.3190">
    <property type="entry name" value="Herpesvirus glycoprotein H, C-terminal domain"/>
    <property type="match status" value="1"/>
</dbReference>
<sequence>MLLRLWVFVLLTPCYGWRPLNISNSSHCRNGNFENPIVRPGFITFNFYTKNDTRIYQVPKCLLGSDITYHLFDAINTTESLTNYEKRVTRFYEPPMNDILRLSPVPSVKQFNLDRSIQPQVVYSLNMYPSQGIYYVRVVEVRQMQYDNVSCKLPNSLKELIFPVQVRCAKITRYVGEDIYTHFFTPDFMILYIQNPAGDLTMMYGNTTSINFKAPYKKSSFIFKQTLTDDLLLIVEKDVIDVQYRFISDATFVDETLNDVDEVEALLLKFNNLGIQTLLRGDCKKPNYAGIPQMMFLYGIVHFSYSTKNTGPMPVLRVLKTHENLLSIDSFVNRCVNVSEGTLQYPKMKEFLKYEPSDYSYITKNKSISVSTLLTYLATAYESNVTISKYKWTDIANTLQNIYEKHMFFTNLTFSDRETLFMLAEIANIIPTDERMQRHMQLLIGNLCNPVEIVSWARMLTADRAPNLENIYSPCASPVRRDVTNSFLKTVLTYASLDRYRSDMMEMLSVYRPPNMERVAAIQCLSPSEPAASLTLPNVTFVISPSYVIKGVSLTITTTIVATSIIITAIPLNSTYVSTNYKYAGQDLLVLRNISSQTCEFCQSVVMEYDDIDGPLQYIYIKNIDELKTLTDPNNNLLVPNTRTHYLLLAKNGSVFEMSEVGIDIDQVSIILVIIYILIAIIALFGLYRLIRLC</sequence>